<accession>A0AAD5GA75</accession>
<organism evidence="1 2">
    <name type="scientific">Ambrosia artemisiifolia</name>
    <name type="common">Common ragweed</name>
    <dbReference type="NCBI Taxonomy" id="4212"/>
    <lineage>
        <taxon>Eukaryota</taxon>
        <taxon>Viridiplantae</taxon>
        <taxon>Streptophyta</taxon>
        <taxon>Embryophyta</taxon>
        <taxon>Tracheophyta</taxon>
        <taxon>Spermatophyta</taxon>
        <taxon>Magnoliopsida</taxon>
        <taxon>eudicotyledons</taxon>
        <taxon>Gunneridae</taxon>
        <taxon>Pentapetalae</taxon>
        <taxon>asterids</taxon>
        <taxon>campanulids</taxon>
        <taxon>Asterales</taxon>
        <taxon>Asteraceae</taxon>
        <taxon>Asteroideae</taxon>
        <taxon>Heliantheae alliance</taxon>
        <taxon>Heliantheae</taxon>
        <taxon>Ambrosia</taxon>
    </lineage>
</organism>
<protein>
    <submittedName>
        <fullName evidence="1">Uncharacterized protein</fullName>
    </submittedName>
</protein>
<evidence type="ECO:0000313" key="2">
    <source>
        <dbReference type="Proteomes" id="UP001206925"/>
    </source>
</evidence>
<dbReference type="PANTHER" id="PTHR46519">
    <property type="entry name" value="RING/U-BOX SUPERFAMILY PROTEIN"/>
    <property type="match status" value="1"/>
</dbReference>
<dbReference type="PANTHER" id="PTHR46519:SF3">
    <property type="entry name" value="RING_U-BOX SUPERFAMILY PROTEIN"/>
    <property type="match status" value="1"/>
</dbReference>
<reference evidence="1" key="1">
    <citation type="submission" date="2022-06" db="EMBL/GenBank/DDBJ databases">
        <title>Uncovering the hologenomic basis of an extraordinary plant invasion.</title>
        <authorList>
            <person name="Bieker V.C."/>
            <person name="Martin M.D."/>
            <person name="Gilbert T."/>
            <person name="Hodgins K."/>
            <person name="Battlay P."/>
            <person name="Petersen B."/>
            <person name="Wilson J."/>
        </authorList>
    </citation>
    <scope>NUCLEOTIDE SEQUENCE</scope>
    <source>
        <strain evidence="1">AA19_3_7</strain>
        <tissue evidence="1">Leaf</tissue>
    </source>
</reference>
<sequence>MARWDWTLGQILLIHSVKLWILPKLLFGMDLWACLNLRRTKNSVTKTCENNGKQDGLGVDQTTVGARRSVRLRYGRYALLDLLTRFEKERKKEMQSLLESRPVSAFAHRKRIQEFISVTLPHCRKLQLPK</sequence>
<evidence type="ECO:0000313" key="1">
    <source>
        <dbReference type="EMBL" id="KAI7734367.1"/>
    </source>
</evidence>
<gene>
    <name evidence="1" type="ORF">M8C21_010791</name>
</gene>
<dbReference type="AlphaFoldDB" id="A0AAD5GA75"/>
<comment type="caution">
    <text evidence="1">The sequence shown here is derived from an EMBL/GenBank/DDBJ whole genome shotgun (WGS) entry which is preliminary data.</text>
</comment>
<dbReference type="Proteomes" id="UP001206925">
    <property type="component" value="Unassembled WGS sequence"/>
</dbReference>
<proteinExistence type="predicted"/>
<keyword evidence="2" id="KW-1185">Reference proteome</keyword>
<dbReference type="EMBL" id="JAMZMK010009745">
    <property type="protein sequence ID" value="KAI7734367.1"/>
    <property type="molecule type" value="Genomic_DNA"/>
</dbReference>
<name>A0AAD5GA75_AMBAR</name>